<keyword evidence="3" id="KW-1185">Reference proteome</keyword>
<dbReference type="InterPro" id="IPR044556">
    <property type="entry name" value="EndoII-like_GIY-YIG"/>
</dbReference>
<dbReference type="AlphaFoldDB" id="A0A4R7BH61"/>
<organism evidence="2 3">
    <name type="scientific">Enterovirga rhinocerotis</name>
    <dbReference type="NCBI Taxonomy" id="1339210"/>
    <lineage>
        <taxon>Bacteria</taxon>
        <taxon>Pseudomonadati</taxon>
        <taxon>Pseudomonadota</taxon>
        <taxon>Alphaproteobacteria</taxon>
        <taxon>Hyphomicrobiales</taxon>
        <taxon>Methylobacteriaceae</taxon>
        <taxon>Enterovirga</taxon>
    </lineage>
</organism>
<evidence type="ECO:0000313" key="2">
    <source>
        <dbReference type="EMBL" id="TDR84498.1"/>
    </source>
</evidence>
<dbReference type="SMART" id="SM00465">
    <property type="entry name" value="GIYc"/>
    <property type="match status" value="1"/>
</dbReference>
<dbReference type="RefSeq" id="WP_133775216.1">
    <property type="nucleotide sequence ID" value="NZ_SNZR01000020.1"/>
</dbReference>
<protein>
    <recommendedName>
        <fullName evidence="1">GIY-YIG domain-containing protein</fullName>
    </recommendedName>
</protein>
<dbReference type="Proteomes" id="UP000295122">
    <property type="component" value="Unassembled WGS sequence"/>
</dbReference>
<evidence type="ECO:0000313" key="3">
    <source>
        <dbReference type="Proteomes" id="UP000295122"/>
    </source>
</evidence>
<proteinExistence type="predicted"/>
<sequence length="314" mass="34619">MTDTKADRPTAETLLALGFVDVAGWASETNSLTYSLDGAHAETNDLRLDERNALYAFVRDEEVLYIGKTARTIRQRFTGYCHPGRQQRTNWRCNGKIKAALAARQEIRIFVFNPISHLRYGLFDLNLAAGLEDALIAAFDPAWNGREKGQPVSEEVEREEAEEALGPANRFAWEDGDVVFRDADGRPMSHHQIRNAQTANAPSFSILLGEAYYRQGLINPGVEASRLLGQDGEPIEIAFSDGTAPVVSRIDRTANRTGAVRVVGRNSTIAHWFQAQFRKGESVEARIVDANRILLMARPDSATGSAQAVTTTDG</sequence>
<dbReference type="InterPro" id="IPR053748">
    <property type="entry name" value="Host_DNA_Degrad_Endo"/>
</dbReference>
<name>A0A4R7BH61_9HYPH</name>
<accession>A0A4R7BH61</accession>
<dbReference type="CDD" id="cd10436">
    <property type="entry name" value="GIY-YIG_EndoII_Hpy188I_like"/>
    <property type="match status" value="1"/>
</dbReference>
<evidence type="ECO:0000259" key="1">
    <source>
        <dbReference type="SMART" id="SM00465"/>
    </source>
</evidence>
<comment type="caution">
    <text evidence="2">The sequence shown here is derived from an EMBL/GenBank/DDBJ whole genome shotgun (WGS) entry which is preliminary data.</text>
</comment>
<gene>
    <name evidence="2" type="ORF">EV668_4944</name>
</gene>
<dbReference type="EMBL" id="SNZR01000020">
    <property type="protein sequence ID" value="TDR84498.1"/>
    <property type="molecule type" value="Genomic_DNA"/>
</dbReference>
<reference evidence="2 3" key="1">
    <citation type="submission" date="2019-03" db="EMBL/GenBank/DDBJ databases">
        <title>Genomic Encyclopedia of Type Strains, Phase IV (KMG-IV): sequencing the most valuable type-strain genomes for metagenomic binning, comparative biology and taxonomic classification.</title>
        <authorList>
            <person name="Goeker M."/>
        </authorList>
    </citation>
    <scope>NUCLEOTIDE SEQUENCE [LARGE SCALE GENOMIC DNA]</scope>
    <source>
        <strain evidence="2 3">DSM 25903</strain>
    </source>
</reference>
<dbReference type="OrthoDB" id="7274871at2"/>
<dbReference type="Gene3D" id="3.40.1440.40">
    <property type="match status" value="1"/>
</dbReference>
<dbReference type="InterPro" id="IPR000305">
    <property type="entry name" value="GIY-YIG_endonuc"/>
</dbReference>
<feature type="domain" description="GIY-YIG" evidence="1">
    <location>
        <begin position="51"/>
        <end position="149"/>
    </location>
</feature>